<name>A0ABQ9XMX1_9EUKA</name>
<feature type="compositionally biased region" description="Polar residues" evidence="2">
    <location>
        <begin position="369"/>
        <end position="389"/>
    </location>
</feature>
<feature type="compositionally biased region" description="Basic residues" evidence="2">
    <location>
        <begin position="106"/>
        <end position="117"/>
    </location>
</feature>
<feature type="region of interest" description="Disordered" evidence="2">
    <location>
        <begin position="362"/>
        <end position="444"/>
    </location>
</feature>
<protein>
    <submittedName>
        <fullName evidence="3">Uncharacterized protein</fullName>
    </submittedName>
</protein>
<accession>A0ABQ9XMX1</accession>
<sequence>MVSRGDFTHHFMLPRSHDSESTSSSSSPQRQPHRDELRPKLKEKIKPKRGEIDQVQSDSPQQVSKDKDSPNILKESQSPLSRHRHRRHDPDLSGHKTHTKRDTTPKHTHRRTHRDTRSHRDTRTHQRHNDSIHDRSESSEDLQKLSTSHNPSSTPPIQHSPSKPPHSPNTSPKVAIFHTIETLCPFSPDSQPMSTFDSTAASLPNISHETTPLSPNITTISTLPPLSPPQTHLEPKQNEISKDKVVEELTNELEKEKAKLIEAEEKIKILEKELAELRRSQAEYQRESQKFQHERIILTRKEQAYKQELDRANDTSNGYLRTIYQQKEEMGTLTSELRHLRKRLNETQLDLVGNSTPRSYSSFGMAHSVDNSSPLNTRVSHTPQPQSMAKLSPQIPPNTDPQPQRNIRLEQETTPGSEQRNIHRSLKDKYSPYTRSEPPFATGF</sequence>
<organism evidence="3 4">
    <name type="scientific">Blattamonas nauphoetae</name>
    <dbReference type="NCBI Taxonomy" id="2049346"/>
    <lineage>
        <taxon>Eukaryota</taxon>
        <taxon>Metamonada</taxon>
        <taxon>Preaxostyla</taxon>
        <taxon>Oxymonadida</taxon>
        <taxon>Blattamonas</taxon>
    </lineage>
</organism>
<feature type="compositionally biased region" description="Low complexity" evidence="2">
    <location>
        <begin position="53"/>
        <end position="63"/>
    </location>
</feature>
<keyword evidence="1" id="KW-0175">Coiled coil</keyword>
<feature type="compositionally biased region" description="Basic and acidic residues" evidence="2">
    <location>
        <begin position="32"/>
        <end position="52"/>
    </location>
</feature>
<keyword evidence="4" id="KW-1185">Reference proteome</keyword>
<evidence type="ECO:0000313" key="3">
    <source>
        <dbReference type="EMBL" id="KAK2951957.1"/>
    </source>
</evidence>
<evidence type="ECO:0000313" key="4">
    <source>
        <dbReference type="Proteomes" id="UP001281761"/>
    </source>
</evidence>
<feature type="compositionally biased region" description="Basic and acidic residues" evidence="2">
    <location>
        <begin position="88"/>
        <end position="105"/>
    </location>
</feature>
<gene>
    <name evidence="3" type="ORF">BLNAU_13057</name>
</gene>
<feature type="coiled-coil region" evidence="1">
    <location>
        <begin position="246"/>
        <end position="294"/>
    </location>
</feature>
<dbReference type="Proteomes" id="UP001281761">
    <property type="component" value="Unassembled WGS sequence"/>
</dbReference>
<feature type="compositionally biased region" description="Basic and acidic residues" evidence="2">
    <location>
        <begin position="118"/>
        <end position="143"/>
    </location>
</feature>
<proteinExistence type="predicted"/>
<comment type="caution">
    <text evidence="3">The sequence shown here is derived from an EMBL/GenBank/DDBJ whole genome shotgun (WGS) entry which is preliminary data.</text>
</comment>
<feature type="compositionally biased region" description="Polar residues" evidence="2">
    <location>
        <begin position="144"/>
        <end position="161"/>
    </location>
</feature>
<feature type="region of interest" description="Disordered" evidence="2">
    <location>
        <begin position="1"/>
        <end position="176"/>
    </location>
</feature>
<evidence type="ECO:0000256" key="1">
    <source>
        <dbReference type="SAM" id="Coils"/>
    </source>
</evidence>
<dbReference type="EMBL" id="JARBJD010000110">
    <property type="protein sequence ID" value="KAK2951957.1"/>
    <property type="molecule type" value="Genomic_DNA"/>
</dbReference>
<reference evidence="3 4" key="1">
    <citation type="journal article" date="2022" name="bioRxiv">
        <title>Genomics of Preaxostyla Flagellates Illuminates Evolutionary Transitions and the Path Towards Mitochondrial Loss.</title>
        <authorList>
            <person name="Novak L.V.F."/>
            <person name="Treitli S.C."/>
            <person name="Pyrih J."/>
            <person name="Halakuc P."/>
            <person name="Pipaliya S.V."/>
            <person name="Vacek V."/>
            <person name="Brzon O."/>
            <person name="Soukal P."/>
            <person name="Eme L."/>
            <person name="Dacks J.B."/>
            <person name="Karnkowska A."/>
            <person name="Elias M."/>
            <person name="Hampl V."/>
        </authorList>
    </citation>
    <scope>NUCLEOTIDE SEQUENCE [LARGE SCALE GENOMIC DNA]</scope>
    <source>
        <strain evidence="3">NAU3</strain>
        <tissue evidence="3">Gut</tissue>
    </source>
</reference>
<evidence type="ECO:0000256" key="2">
    <source>
        <dbReference type="SAM" id="MobiDB-lite"/>
    </source>
</evidence>